<dbReference type="Gene3D" id="2.30.33.40">
    <property type="entry name" value="GroES chaperonin"/>
    <property type="match status" value="1"/>
</dbReference>
<evidence type="ECO:0000256" key="2">
    <source>
        <dbReference type="ARBA" id="ARBA00023186"/>
    </source>
</evidence>
<evidence type="ECO:0000313" key="6">
    <source>
        <dbReference type="Proteomes" id="UP000051380"/>
    </source>
</evidence>
<keyword evidence="2 3" id="KW-0143">Chaperone</keyword>
<dbReference type="CDD" id="cd00320">
    <property type="entry name" value="cpn10"/>
    <property type="match status" value="1"/>
</dbReference>
<dbReference type="PRINTS" id="PR00297">
    <property type="entry name" value="CHAPERONIN10"/>
</dbReference>
<dbReference type="GO" id="GO:0046872">
    <property type="term" value="F:metal ion binding"/>
    <property type="evidence" value="ECO:0007669"/>
    <property type="project" value="TreeGrafter"/>
</dbReference>
<dbReference type="Pfam" id="PF00166">
    <property type="entry name" value="Cpn10"/>
    <property type="match status" value="1"/>
</dbReference>
<dbReference type="GO" id="GO:0044183">
    <property type="term" value="F:protein folding chaperone"/>
    <property type="evidence" value="ECO:0007669"/>
    <property type="project" value="InterPro"/>
</dbReference>
<dbReference type="Proteomes" id="UP000051380">
    <property type="component" value="Unassembled WGS sequence"/>
</dbReference>
<protein>
    <recommendedName>
        <fullName evidence="3">Co-chaperonin GroES</fullName>
    </recommendedName>
    <alternativeName>
        <fullName evidence="3">10 kDa chaperonin</fullName>
    </alternativeName>
    <alternativeName>
        <fullName evidence="3">Chaperonin-10</fullName>
        <shortName evidence="3">Cpn10</shortName>
    </alternativeName>
</protein>
<dbReference type="PANTHER" id="PTHR10772">
    <property type="entry name" value="10 KDA HEAT SHOCK PROTEIN"/>
    <property type="match status" value="1"/>
</dbReference>
<reference evidence="5 6" key="1">
    <citation type="submission" date="2015-09" db="EMBL/GenBank/DDBJ databases">
        <title>Draft Genome Sequence of the Strain BR 3267 (Bradyrhizobium yuanmingense) recommended as inoculant for cowpea in Brazil.</title>
        <authorList>
            <person name="Simoes-Araujo J.L."/>
            <person name="Zilli J.E."/>
        </authorList>
    </citation>
    <scope>NUCLEOTIDE SEQUENCE [LARGE SCALE GENOMIC DNA]</scope>
    <source>
        <strain evidence="5 6">BR3267</strain>
    </source>
</reference>
<dbReference type="SMART" id="SM00883">
    <property type="entry name" value="Cpn10"/>
    <property type="match status" value="1"/>
</dbReference>
<keyword evidence="3" id="KW-0963">Cytoplasm</keyword>
<evidence type="ECO:0000256" key="4">
    <source>
        <dbReference type="RuleBase" id="RU000535"/>
    </source>
</evidence>
<dbReference type="PANTHER" id="PTHR10772:SF58">
    <property type="entry name" value="CO-CHAPERONIN GROES"/>
    <property type="match status" value="1"/>
</dbReference>
<sequence>MKFRPLHDRVVVKRIDAEEKTAGGIIIPDTAKEKPSQGEVVAVGPGGRDEAGKLIPIDLKVGDRVLFGKWSGTEVKIDGQDLLIMKESDVMGVLEVTESKKKAA</sequence>
<evidence type="ECO:0000256" key="1">
    <source>
        <dbReference type="ARBA" id="ARBA00006975"/>
    </source>
</evidence>
<comment type="similarity">
    <text evidence="1 3 4">Belongs to the GroES chaperonin family.</text>
</comment>
<comment type="subunit">
    <text evidence="3">Heptamer of 7 subunits arranged in a ring. Interacts with the chaperonin GroEL.</text>
</comment>
<dbReference type="HAMAP" id="MF_00580">
    <property type="entry name" value="CH10"/>
    <property type="match status" value="1"/>
</dbReference>
<dbReference type="EMBL" id="LJYF01000034">
    <property type="protein sequence ID" value="KRP90709.1"/>
    <property type="molecule type" value="Genomic_DNA"/>
</dbReference>
<dbReference type="InterPro" id="IPR018369">
    <property type="entry name" value="Chaprnonin_Cpn10_CS"/>
</dbReference>
<dbReference type="SUPFAM" id="SSF50129">
    <property type="entry name" value="GroES-like"/>
    <property type="match status" value="1"/>
</dbReference>
<dbReference type="NCBIfam" id="NF001529">
    <property type="entry name" value="PRK00364.1-5"/>
    <property type="match status" value="1"/>
</dbReference>
<dbReference type="OrthoDB" id="9806791at2"/>
<dbReference type="InterPro" id="IPR011032">
    <property type="entry name" value="GroES-like_sf"/>
</dbReference>
<dbReference type="RefSeq" id="WP_008563030.1">
    <property type="nucleotide sequence ID" value="NZ_JBGBYG010000001.1"/>
</dbReference>
<dbReference type="NCBIfam" id="NF001527">
    <property type="entry name" value="PRK00364.1-2"/>
    <property type="match status" value="1"/>
</dbReference>
<dbReference type="NCBIfam" id="NF001533">
    <property type="entry name" value="PRK00364.2-4"/>
    <property type="match status" value="1"/>
</dbReference>
<dbReference type="InterPro" id="IPR020818">
    <property type="entry name" value="Chaperonin_GroES"/>
</dbReference>
<comment type="function">
    <text evidence="3 4">Together with the chaperonin GroEL, plays an essential role in assisting protein folding. The GroEL-GroES system forms a nano-cage that allows encapsulation of the non-native substrate proteins and provides a physical environment optimized to promote and accelerate protein folding. GroES binds to the apical surface of the GroEL ring, thereby capping the opening of the GroEL channel.</text>
</comment>
<dbReference type="NCBIfam" id="NF001531">
    <property type="entry name" value="PRK00364.2-2"/>
    <property type="match status" value="1"/>
</dbReference>
<evidence type="ECO:0000313" key="5">
    <source>
        <dbReference type="EMBL" id="KRP90709.1"/>
    </source>
</evidence>
<dbReference type="GO" id="GO:0051082">
    <property type="term" value="F:unfolded protein binding"/>
    <property type="evidence" value="ECO:0007669"/>
    <property type="project" value="TreeGrafter"/>
</dbReference>
<dbReference type="PROSITE" id="PS00681">
    <property type="entry name" value="CHAPERONINS_CPN10"/>
    <property type="match status" value="1"/>
</dbReference>
<gene>
    <name evidence="3" type="primary">groES</name>
    <name evidence="3" type="synonym">groS</name>
    <name evidence="5" type="ORF">AOQ72_33500</name>
</gene>
<dbReference type="GO" id="GO:0005737">
    <property type="term" value="C:cytoplasm"/>
    <property type="evidence" value="ECO:0007669"/>
    <property type="project" value="UniProtKB-SubCell"/>
</dbReference>
<accession>A0A0R3BZ32</accession>
<dbReference type="FunFam" id="2.30.33.40:FF:000001">
    <property type="entry name" value="10 kDa chaperonin"/>
    <property type="match status" value="1"/>
</dbReference>
<dbReference type="AlphaFoldDB" id="A0A0R3BZ32"/>
<comment type="subcellular location">
    <subcellularLocation>
        <location evidence="3">Cytoplasm</location>
    </subcellularLocation>
</comment>
<proteinExistence type="inferred from homology"/>
<organism evidence="5 6">
    <name type="scientific">Bradyrhizobium yuanmingense</name>
    <dbReference type="NCBI Taxonomy" id="108015"/>
    <lineage>
        <taxon>Bacteria</taxon>
        <taxon>Pseudomonadati</taxon>
        <taxon>Pseudomonadota</taxon>
        <taxon>Alphaproteobacteria</taxon>
        <taxon>Hyphomicrobiales</taxon>
        <taxon>Nitrobacteraceae</taxon>
        <taxon>Bradyrhizobium</taxon>
    </lineage>
</organism>
<dbReference type="GO" id="GO:0051087">
    <property type="term" value="F:protein-folding chaperone binding"/>
    <property type="evidence" value="ECO:0007669"/>
    <property type="project" value="TreeGrafter"/>
</dbReference>
<dbReference type="GO" id="GO:0005524">
    <property type="term" value="F:ATP binding"/>
    <property type="evidence" value="ECO:0007669"/>
    <property type="project" value="InterPro"/>
</dbReference>
<name>A0A0R3BZ32_9BRAD</name>
<comment type="caution">
    <text evidence="5">The sequence shown here is derived from an EMBL/GenBank/DDBJ whole genome shotgun (WGS) entry which is preliminary data.</text>
</comment>
<dbReference type="InterPro" id="IPR037124">
    <property type="entry name" value="Chaperonin_GroES_sf"/>
</dbReference>
<evidence type="ECO:0000256" key="3">
    <source>
        <dbReference type="HAMAP-Rule" id="MF_00580"/>
    </source>
</evidence>